<evidence type="ECO:0008006" key="5">
    <source>
        <dbReference type="Google" id="ProtNLM"/>
    </source>
</evidence>
<dbReference type="AlphaFoldDB" id="A0A150PMA0"/>
<protein>
    <recommendedName>
        <fullName evidence="5">Secreted protein</fullName>
    </recommendedName>
</protein>
<accession>A0A150PMA0</accession>
<dbReference type="Proteomes" id="UP000075604">
    <property type="component" value="Unassembled WGS sequence"/>
</dbReference>
<evidence type="ECO:0000313" key="4">
    <source>
        <dbReference type="Proteomes" id="UP000075604"/>
    </source>
</evidence>
<feature type="region of interest" description="Disordered" evidence="1">
    <location>
        <begin position="62"/>
        <end position="82"/>
    </location>
</feature>
<reference evidence="3 4" key="1">
    <citation type="submission" date="2014-02" db="EMBL/GenBank/DDBJ databases">
        <title>The small core and large imbalanced accessory genome model reveals a collaborative survival strategy of Sorangium cellulosum strains in nature.</title>
        <authorList>
            <person name="Han K."/>
            <person name="Peng R."/>
            <person name="Blom J."/>
            <person name="Li Y.-Z."/>
        </authorList>
    </citation>
    <scope>NUCLEOTIDE SEQUENCE [LARGE SCALE GENOMIC DNA]</scope>
    <source>
        <strain evidence="3 4">So0157-18</strain>
    </source>
</reference>
<feature type="signal peptide" evidence="2">
    <location>
        <begin position="1"/>
        <end position="27"/>
    </location>
</feature>
<dbReference type="EMBL" id="JELX01002051">
    <property type="protein sequence ID" value="KYF56686.1"/>
    <property type="molecule type" value="Genomic_DNA"/>
</dbReference>
<keyword evidence="2" id="KW-0732">Signal</keyword>
<evidence type="ECO:0000313" key="3">
    <source>
        <dbReference type="EMBL" id="KYF56686.1"/>
    </source>
</evidence>
<evidence type="ECO:0000256" key="2">
    <source>
        <dbReference type="SAM" id="SignalP"/>
    </source>
</evidence>
<evidence type="ECO:0000256" key="1">
    <source>
        <dbReference type="SAM" id="MobiDB-lite"/>
    </source>
</evidence>
<organism evidence="3 4">
    <name type="scientific">Sorangium cellulosum</name>
    <name type="common">Polyangium cellulosum</name>
    <dbReference type="NCBI Taxonomy" id="56"/>
    <lineage>
        <taxon>Bacteria</taxon>
        <taxon>Pseudomonadati</taxon>
        <taxon>Myxococcota</taxon>
        <taxon>Polyangia</taxon>
        <taxon>Polyangiales</taxon>
        <taxon>Polyangiaceae</taxon>
        <taxon>Sorangium</taxon>
    </lineage>
</organism>
<name>A0A150PMA0_SORCE</name>
<gene>
    <name evidence="3" type="ORF">BE04_28015</name>
</gene>
<proteinExistence type="predicted"/>
<feature type="region of interest" description="Disordered" evidence="1">
    <location>
        <begin position="97"/>
        <end position="119"/>
    </location>
</feature>
<sequence>MSRHAAQRLMTLLTFALALVLPLRARAAIVPVCEEDRMTIVAPPDEPSCTVLTSVDDETGETRAAPICDPRGASSVAPPRTLPMTDDRIDAAPGCDGGDLWPRVGPNSRHPSPVSELSSPPLQAVLVPELVLPAPCAPVEAFSFLAISGGPRAGVAQGVYHPPR</sequence>
<comment type="caution">
    <text evidence="3">The sequence shown here is derived from an EMBL/GenBank/DDBJ whole genome shotgun (WGS) entry which is preliminary data.</text>
</comment>
<feature type="chain" id="PRO_5007565735" description="Secreted protein" evidence="2">
    <location>
        <begin position="28"/>
        <end position="164"/>
    </location>
</feature>